<accession>W8VVN8</accession>
<name>W8VVN8_9FLAO</name>
<dbReference type="SUPFAM" id="SSF88659">
    <property type="entry name" value="Sigma3 and sigma4 domains of RNA polymerase sigma factors"/>
    <property type="match status" value="1"/>
</dbReference>
<dbReference type="InterPro" id="IPR039425">
    <property type="entry name" value="RNA_pol_sigma-70-like"/>
</dbReference>
<dbReference type="Pfam" id="PF04542">
    <property type="entry name" value="Sigma70_r2"/>
    <property type="match status" value="1"/>
</dbReference>
<organism evidence="7 8">
    <name type="scientific">Nonlabens marinus S1-08</name>
    <dbReference type="NCBI Taxonomy" id="1454201"/>
    <lineage>
        <taxon>Bacteria</taxon>
        <taxon>Pseudomonadati</taxon>
        <taxon>Bacteroidota</taxon>
        <taxon>Flavobacteriia</taxon>
        <taxon>Flavobacteriales</taxon>
        <taxon>Flavobacteriaceae</taxon>
        <taxon>Nonlabens</taxon>
    </lineage>
</organism>
<dbReference type="GO" id="GO:0016987">
    <property type="term" value="F:sigma factor activity"/>
    <property type="evidence" value="ECO:0007669"/>
    <property type="project" value="UniProtKB-KW"/>
</dbReference>
<reference evidence="7 8" key="1">
    <citation type="journal article" date="2014" name="Proc. Natl. Acad. Sci. U.S.A.">
        <title>Functional characterization of flavobacteria rhodopsins reveals a unique class of light-driven chloride pump in bacteria.</title>
        <authorList>
            <person name="Yoshizawa S."/>
            <person name="Kumagai Y."/>
            <person name="Kim H."/>
            <person name="Ogura Y."/>
            <person name="Hayashi T."/>
            <person name="Iwasaki W."/>
            <person name="DeLong E.F."/>
            <person name="Kogure K."/>
        </authorList>
    </citation>
    <scope>NUCLEOTIDE SEQUENCE [LARGE SCALE GENOMIC DNA]</scope>
    <source>
        <strain evidence="7 8">S1-08</strain>
    </source>
</reference>
<keyword evidence="4" id="KW-0804">Transcription</keyword>
<dbReference type="InterPro" id="IPR036388">
    <property type="entry name" value="WH-like_DNA-bd_sf"/>
</dbReference>
<evidence type="ECO:0000256" key="4">
    <source>
        <dbReference type="ARBA" id="ARBA00023163"/>
    </source>
</evidence>
<dbReference type="InterPro" id="IPR013324">
    <property type="entry name" value="RNA_pol_sigma_r3/r4-like"/>
</dbReference>
<dbReference type="KEGG" id="nmf:NMS_0028"/>
<dbReference type="GO" id="GO:0006352">
    <property type="term" value="P:DNA-templated transcription initiation"/>
    <property type="evidence" value="ECO:0007669"/>
    <property type="project" value="InterPro"/>
</dbReference>
<evidence type="ECO:0000256" key="2">
    <source>
        <dbReference type="ARBA" id="ARBA00023015"/>
    </source>
</evidence>
<proteinExistence type="inferred from homology"/>
<evidence type="ECO:0000313" key="7">
    <source>
        <dbReference type="EMBL" id="BAO54037.1"/>
    </source>
</evidence>
<dbReference type="Pfam" id="PF08281">
    <property type="entry name" value="Sigma70_r4_2"/>
    <property type="match status" value="1"/>
</dbReference>
<dbReference type="Gene3D" id="1.10.1740.10">
    <property type="match status" value="1"/>
</dbReference>
<dbReference type="InterPro" id="IPR013325">
    <property type="entry name" value="RNA_pol_sigma_r2"/>
</dbReference>
<dbReference type="InterPro" id="IPR013249">
    <property type="entry name" value="RNA_pol_sigma70_r4_t2"/>
</dbReference>
<evidence type="ECO:0000256" key="1">
    <source>
        <dbReference type="ARBA" id="ARBA00010641"/>
    </source>
</evidence>
<keyword evidence="8" id="KW-1185">Reference proteome</keyword>
<dbReference type="GO" id="GO:0003677">
    <property type="term" value="F:DNA binding"/>
    <property type="evidence" value="ECO:0007669"/>
    <property type="project" value="InterPro"/>
</dbReference>
<feature type="domain" description="RNA polymerase sigma factor 70 region 4 type 2" evidence="6">
    <location>
        <begin position="98"/>
        <end position="149"/>
    </location>
</feature>
<keyword evidence="2" id="KW-0805">Transcription regulation</keyword>
<gene>
    <name evidence="7" type="ORF">NMS_0028</name>
</gene>
<dbReference type="AlphaFoldDB" id="W8VVN8"/>
<evidence type="ECO:0000313" key="8">
    <source>
        <dbReference type="Proteomes" id="UP000031760"/>
    </source>
</evidence>
<dbReference type="InterPro" id="IPR007627">
    <property type="entry name" value="RNA_pol_sigma70_r2"/>
</dbReference>
<protein>
    <submittedName>
        <fullName evidence="7">RNA polymerase ECF-type sigma factor</fullName>
    </submittedName>
</protein>
<sequence>MVKQHQQQLYWQIRKILLNHEDTDDVLQNVFIKIFKGLPKFKGESKLSTWMFRIAYNESMTFLKRKSKILQINDAQMQDYLVDQLEADVYFTGDAIQLELQKALAQLPDRQKEIFNMRYYDEIKFKDIAEILELSEGAVKSSYHIAAKKVEAYLKRD</sequence>
<evidence type="ECO:0000259" key="6">
    <source>
        <dbReference type="Pfam" id="PF08281"/>
    </source>
</evidence>
<dbReference type="InterPro" id="IPR014284">
    <property type="entry name" value="RNA_pol_sigma-70_dom"/>
</dbReference>
<dbReference type="NCBIfam" id="TIGR02937">
    <property type="entry name" value="sigma70-ECF"/>
    <property type="match status" value="1"/>
</dbReference>
<dbReference type="PANTHER" id="PTHR43133:SF51">
    <property type="entry name" value="RNA POLYMERASE SIGMA FACTOR"/>
    <property type="match status" value="1"/>
</dbReference>
<dbReference type="PANTHER" id="PTHR43133">
    <property type="entry name" value="RNA POLYMERASE ECF-TYPE SIGMA FACTO"/>
    <property type="match status" value="1"/>
</dbReference>
<comment type="similarity">
    <text evidence="1">Belongs to the sigma-70 factor family. ECF subfamily.</text>
</comment>
<dbReference type="HOGENOM" id="CLU_047691_3_0_10"/>
<dbReference type="SUPFAM" id="SSF88946">
    <property type="entry name" value="Sigma2 domain of RNA polymerase sigma factors"/>
    <property type="match status" value="1"/>
</dbReference>
<feature type="domain" description="RNA polymerase sigma-70 region 2" evidence="5">
    <location>
        <begin position="1"/>
        <end position="68"/>
    </location>
</feature>
<keyword evidence="3" id="KW-0731">Sigma factor</keyword>
<evidence type="ECO:0000256" key="3">
    <source>
        <dbReference type="ARBA" id="ARBA00023082"/>
    </source>
</evidence>
<dbReference type="Gene3D" id="1.10.10.10">
    <property type="entry name" value="Winged helix-like DNA-binding domain superfamily/Winged helix DNA-binding domain"/>
    <property type="match status" value="1"/>
</dbReference>
<dbReference type="Proteomes" id="UP000031760">
    <property type="component" value="Chromosome"/>
</dbReference>
<dbReference type="CDD" id="cd06171">
    <property type="entry name" value="Sigma70_r4"/>
    <property type="match status" value="1"/>
</dbReference>
<evidence type="ECO:0000259" key="5">
    <source>
        <dbReference type="Pfam" id="PF04542"/>
    </source>
</evidence>
<dbReference type="STRING" id="1454201.NMS_0028"/>
<dbReference type="EMBL" id="AP014548">
    <property type="protein sequence ID" value="BAO54037.1"/>
    <property type="molecule type" value="Genomic_DNA"/>
</dbReference>